<dbReference type="Pfam" id="PF13290">
    <property type="entry name" value="CHB_HEX_C_1"/>
    <property type="match status" value="1"/>
</dbReference>
<reference evidence="4" key="1">
    <citation type="submission" date="2015-12" db="EMBL/GenBank/DDBJ databases">
        <title>Complete genome sequences of two moderately thermophilic Paenibacillus species.</title>
        <authorList>
            <person name="Butler R.III."/>
            <person name="Wang J."/>
            <person name="Stark B.C."/>
            <person name="Pombert J.-F."/>
        </authorList>
    </citation>
    <scope>NUCLEOTIDE SEQUENCE [LARGE SCALE GENOMIC DNA]</scope>
    <source>
        <strain evidence="4">32O-Y</strain>
    </source>
</reference>
<sequence length="951" mass="103457">MIHKPEADCGLHLLGLRKRVRFAAAICLLFFLFLQMDANRTQAHPIEYELHTLTLADQNGNAIPDFQFSPNTRTYDIDVSGSVTRLTIAAEAENEHSVSIYPSNPVPLLWGSNRITIGVGEGDTPYTLTVHRGAKSPDLHLEEHFAEFEMSQNISTVKPTEDGGLIALGTRYGTSQLYKMNGQGEVTAKSTLLNIKLNDVLEIKKNRYLVVGTRADTPGGTHRPFVAVYEAIPGAGPAGFFQPLTALSPGLGDEKSDPVSIVRMETADEYIIAVNRNINSAWAIQLFRLKINADPVLQILSQTTISGADSYFVNKIVKVGGSDHYLVVGYARDRVTQANHGLLAKVHYNADADTLSPVNDFGTDGLVKSGLAPMAYVSAAQAGEDRYVILGTRESFPPHAGNAELHVVKEDGSYADEARLLPDLWVPNGNGALAAAPDGGFVVGGIAISSGNPDVHKGYVYKFGASLEEHWKQTMGGPGHIIGVSALLPLVNGDIWVSGGFFKNWGDLHRKGYIAKVLGPAALNRIEPADLTYVAVNESGASQGYLDDTHLTWNVPGNVNRIQGTVDRKPGQTVRVNGKLLPENEPFHIFLPEVNNTAKIEVTAADQLTKKLYTLDIIKTLPYQATVTGVTYNGTPLIPYEHLQTFYMPVTSSVYQANLDVVLSDPSATFDLFPSEGVTRDMNRIHIDSLPYGQQYSLALTVHSVEHIPSRWTIRIGLPSNDVELKHLYAQSPSAVVERAPDRFIVTVPNEMSHVTLDPIISDYASIVQVTGARFDPTTQSIEVSFLQEGSNHVTVVVQAQSGMTQTFGIDVIRDQRREVGAIVPSLQPAGNMWFEVTLSTLPADAAIYYTVDGTDPTLSSALYDPENKPRLFPGQTLKAIGVKWGLRNSPVLVLTGPDLEYPGLRDISDILSKINDRADVYGGGFGTRDVEYWLSKIKPVKVVPVPPPAG</sequence>
<gene>
    <name evidence="3" type="ORF">IJ22_04240</name>
</gene>
<evidence type="ECO:0000313" key="3">
    <source>
        <dbReference type="EMBL" id="ALS20813.1"/>
    </source>
</evidence>
<dbReference type="InterPro" id="IPR059177">
    <property type="entry name" value="GH29D-like_dom"/>
</dbReference>
<keyword evidence="4" id="KW-1185">Reference proteome</keyword>
<dbReference type="EMBL" id="CP013652">
    <property type="protein sequence ID" value="ALS20813.1"/>
    <property type="molecule type" value="Genomic_DNA"/>
</dbReference>
<organism evidence="3 4">
    <name type="scientific">Paenibacillus naphthalenovorans</name>
    <dbReference type="NCBI Taxonomy" id="162209"/>
    <lineage>
        <taxon>Bacteria</taxon>
        <taxon>Bacillati</taxon>
        <taxon>Bacillota</taxon>
        <taxon>Bacilli</taxon>
        <taxon>Bacillales</taxon>
        <taxon>Paenibacillaceae</taxon>
        <taxon>Paenibacillus</taxon>
    </lineage>
</organism>
<evidence type="ECO:0000313" key="4">
    <source>
        <dbReference type="Proteomes" id="UP000061660"/>
    </source>
</evidence>
<dbReference type="RefSeq" id="WP_062406900.1">
    <property type="nucleotide sequence ID" value="NZ_CP013652.1"/>
</dbReference>
<name>A0A0U2W0A8_9BACL</name>
<accession>A0A0U2W0A8</accession>
<evidence type="ECO:0000259" key="2">
    <source>
        <dbReference type="Pfam" id="PF13290"/>
    </source>
</evidence>
<dbReference type="STRING" id="162209.IJ22_04240"/>
<dbReference type="InterPro" id="IPR025883">
    <property type="entry name" value="Cadherin-like_domain"/>
</dbReference>
<dbReference type="PATRIC" id="fig|162209.4.peg.448"/>
<reference evidence="3 4" key="2">
    <citation type="journal article" date="2016" name="Genome Announc.">
        <title>Complete Genome Sequences of Two Interactive Moderate Thermophiles, Paenibacillus napthalenovorans 32O-Y and Paenibacillus sp. 32O-W.</title>
        <authorList>
            <person name="Butler R.R.III."/>
            <person name="Wang J."/>
            <person name="Stark B.C."/>
            <person name="Pombert J.F."/>
        </authorList>
    </citation>
    <scope>NUCLEOTIDE SEQUENCE [LARGE SCALE GENOMIC DNA]</scope>
    <source>
        <strain evidence="3 4">32O-Y</strain>
    </source>
</reference>
<dbReference type="Proteomes" id="UP000061660">
    <property type="component" value="Chromosome"/>
</dbReference>
<feature type="domain" description="Cadherin-like beta-sandwich-like" evidence="1">
    <location>
        <begin position="552"/>
        <end position="618"/>
    </location>
</feature>
<dbReference type="KEGG" id="pnp:IJ22_04240"/>
<protein>
    <submittedName>
        <fullName evidence="3">Chitobiase/beta-hexosaminidase domain-containing protein</fullName>
    </submittedName>
</protein>
<evidence type="ECO:0000259" key="1">
    <source>
        <dbReference type="Pfam" id="PF12733"/>
    </source>
</evidence>
<proteinExistence type="predicted"/>
<dbReference type="AlphaFoldDB" id="A0A0U2W0A8"/>
<dbReference type="OrthoDB" id="5513218at2"/>
<feature type="domain" description="GH29D-like beta-sandwich" evidence="2">
    <location>
        <begin position="836"/>
        <end position="892"/>
    </location>
</feature>
<dbReference type="Pfam" id="PF12733">
    <property type="entry name" value="Cadherin-like"/>
    <property type="match status" value="1"/>
</dbReference>